<dbReference type="GO" id="GO:0005886">
    <property type="term" value="C:plasma membrane"/>
    <property type="evidence" value="ECO:0007669"/>
    <property type="project" value="TreeGrafter"/>
</dbReference>
<dbReference type="InterPro" id="IPR002498">
    <property type="entry name" value="PInositol-4-P-4/5-kinase_core"/>
</dbReference>
<dbReference type="EMBL" id="LGRX02009779">
    <property type="protein sequence ID" value="KAK3271405.1"/>
    <property type="molecule type" value="Genomic_DNA"/>
</dbReference>
<evidence type="ECO:0000313" key="6">
    <source>
        <dbReference type="Proteomes" id="UP001190700"/>
    </source>
</evidence>
<comment type="caution">
    <text evidence="5">The sequence shown here is derived from an EMBL/GenBank/DDBJ whole genome shotgun (WGS) entry which is preliminary data.</text>
</comment>
<dbReference type="GO" id="GO:0016308">
    <property type="term" value="F:1-phosphatidylinositol-4-phosphate 5-kinase activity"/>
    <property type="evidence" value="ECO:0007669"/>
    <property type="project" value="UniProtKB-EC"/>
</dbReference>
<dbReference type="CDD" id="cd00139">
    <property type="entry name" value="PIPKc"/>
    <property type="match status" value="1"/>
</dbReference>
<keyword evidence="2" id="KW-0418">Kinase</keyword>
<dbReference type="AlphaFoldDB" id="A0AAE0G4G8"/>
<evidence type="ECO:0000256" key="3">
    <source>
        <dbReference type="SAM" id="Phobius"/>
    </source>
</evidence>
<dbReference type="SUPFAM" id="SSF56104">
    <property type="entry name" value="SAICAR synthase-like"/>
    <property type="match status" value="1"/>
</dbReference>
<sequence>MSDSPRWSTVKRAHLTANKIKKKVAQENFVGKSMKENMSEWTASIALCFQKGVSATLNQSDDTTSPDTPLAAEVLQTQVEVNGDEFTFEEFAPRLFSRVRKVLEIDPIEHSAVLGVDHSAITTDLRLISTDQAAGKSMAFFMFTSDMRYCIKSCNSEDVNCLLDIVSSYTEHCEQHPDTLLPRFLGLYSIVFGKERICLVVQSNIFAGYRAVSEKYDLKGSMYGRKSSPNELAKGENAVLKDIDFLSRGRCLPFKSADDRASFLRKLQADAAWLRTSGLMDYSLLVGFVKDFGDKPISRHIVDMLRLNPKLPEQPYDVAYIGIVDILMKFNWFKKCEEVVLNPVLGDVSCANPRKYAERMLEFAEHVTADVVDESWKQTKLKMVTGKLIPTTREFGRKDAFQALKRAAPFLLIAVGAVSVSVYRQRFRR</sequence>
<dbReference type="EC" id="2.7.1.68" evidence="1"/>
<dbReference type="InterPro" id="IPR027483">
    <property type="entry name" value="PInositol-4-P-4/5-kinase_C_sf"/>
</dbReference>
<dbReference type="InterPro" id="IPR027484">
    <property type="entry name" value="PInositol-4-P-5-kinase_N"/>
</dbReference>
<dbReference type="PROSITE" id="PS51455">
    <property type="entry name" value="PIPK"/>
    <property type="match status" value="1"/>
</dbReference>
<keyword evidence="6" id="KW-1185">Reference proteome</keyword>
<dbReference type="Proteomes" id="UP001190700">
    <property type="component" value="Unassembled WGS sequence"/>
</dbReference>
<proteinExistence type="predicted"/>
<name>A0AAE0G4G8_9CHLO</name>
<evidence type="ECO:0000256" key="1">
    <source>
        <dbReference type="ARBA" id="ARBA00012172"/>
    </source>
</evidence>
<dbReference type="Gene3D" id="3.30.800.10">
    <property type="entry name" value="Phosphatidylinositol Phosphate Kinase II Beta"/>
    <property type="match status" value="1"/>
</dbReference>
<dbReference type="SMART" id="SM00330">
    <property type="entry name" value="PIPKc"/>
    <property type="match status" value="1"/>
</dbReference>
<organism evidence="5 6">
    <name type="scientific">Cymbomonas tetramitiformis</name>
    <dbReference type="NCBI Taxonomy" id="36881"/>
    <lineage>
        <taxon>Eukaryota</taxon>
        <taxon>Viridiplantae</taxon>
        <taxon>Chlorophyta</taxon>
        <taxon>Pyramimonadophyceae</taxon>
        <taxon>Pyramimonadales</taxon>
        <taxon>Pyramimonadaceae</taxon>
        <taxon>Cymbomonas</taxon>
    </lineage>
</organism>
<keyword evidence="3" id="KW-0472">Membrane</keyword>
<keyword evidence="2" id="KW-0808">Transferase</keyword>
<evidence type="ECO:0000256" key="2">
    <source>
        <dbReference type="PROSITE-ProRule" id="PRU00781"/>
    </source>
</evidence>
<keyword evidence="2" id="KW-0067">ATP-binding</keyword>
<keyword evidence="3" id="KW-1133">Transmembrane helix</keyword>
<dbReference type="PANTHER" id="PTHR23086">
    <property type="entry name" value="PHOSPHATIDYLINOSITOL-4-PHOSPHATE 5-KINASE"/>
    <property type="match status" value="1"/>
</dbReference>
<evidence type="ECO:0000313" key="5">
    <source>
        <dbReference type="EMBL" id="KAK3271405.1"/>
    </source>
</evidence>
<keyword evidence="3" id="KW-0812">Transmembrane</keyword>
<feature type="transmembrane region" description="Helical" evidence="3">
    <location>
        <begin position="407"/>
        <end position="423"/>
    </location>
</feature>
<protein>
    <recommendedName>
        <fullName evidence="1">1-phosphatidylinositol-4-phosphate 5-kinase</fullName>
        <ecNumber evidence="1">2.7.1.68</ecNumber>
    </recommendedName>
</protein>
<feature type="domain" description="PIPK" evidence="4">
    <location>
        <begin position="25"/>
        <end position="368"/>
    </location>
</feature>
<dbReference type="PANTHER" id="PTHR23086:SF8">
    <property type="entry name" value="PHOSPHATIDYLINOSITOL 5-PHOSPHATE 4-KINASE, ISOFORM A"/>
    <property type="match status" value="1"/>
</dbReference>
<dbReference type="GO" id="GO:0005524">
    <property type="term" value="F:ATP binding"/>
    <property type="evidence" value="ECO:0007669"/>
    <property type="project" value="UniProtKB-UniRule"/>
</dbReference>
<dbReference type="GO" id="GO:0046854">
    <property type="term" value="P:phosphatidylinositol phosphate biosynthetic process"/>
    <property type="evidence" value="ECO:0007669"/>
    <property type="project" value="TreeGrafter"/>
</dbReference>
<keyword evidence="2" id="KW-0547">Nucleotide-binding</keyword>
<reference evidence="5 6" key="1">
    <citation type="journal article" date="2015" name="Genome Biol. Evol.">
        <title>Comparative Genomics of a Bacterivorous Green Alga Reveals Evolutionary Causalities and Consequences of Phago-Mixotrophic Mode of Nutrition.</title>
        <authorList>
            <person name="Burns J.A."/>
            <person name="Paasch A."/>
            <person name="Narechania A."/>
            <person name="Kim E."/>
        </authorList>
    </citation>
    <scope>NUCLEOTIDE SEQUENCE [LARGE SCALE GENOMIC DNA]</scope>
    <source>
        <strain evidence="5 6">PLY_AMNH</strain>
    </source>
</reference>
<dbReference type="InterPro" id="IPR023610">
    <property type="entry name" value="PInositol-4/5-P-5/4-kinase"/>
</dbReference>
<accession>A0AAE0G4G8</accession>
<evidence type="ECO:0000259" key="4">
    <source>
        <dbReference type="PROSITE" id="PS51455"/>
    </source>
</evidence>
<dbReference type="Gene3D" id="3.30.810.10">
    <property type="entry name" value="2-Layer Sandwich"/>
    <property type="match status" value="1"/>
</dbReference>
<dbReference type="Pfam" id="PF01504">
    <property type="entry name" value="PIP5K"/>
    <property type="match status" value="2"/>
</dbReference>
<gene>
    <name evidence="5" type="ORF">CYMTET_20242</name>
</gene>